<dbReference type="SUPFAM" id="SSF69322">
    <property type="entry name" value="Tricorn protease domain 2"/>
    <property type="match status" value="1"/>
</dbReference>
<keyword evidence="1" id="KW-0472">Membrane</keyword>
<evidence type="ECO:0000313" key="2">
    <source>
        <dbReference type="EMBL" id="GGH82680.1"/>
    </source>
</evidence>
<reference evidence="2" key="2">
    <citation type="submission" date="2020-09" db="EMBL/GenBank/DDBJ databases">
        <authorList>
            <person name="Sun Q."/>
            <person name="Zhou Y."/>
        </authorList>
    </citation>
    <scope>NUCLEOTIDE SEQUENCE</scope>
    <source>
        <strain evidence="2">CGMCC 1.12777</strain>
    </source>
</reference>
<evidence type="ECO:0000313" key="3">
    <source>
        <dbReference type="Proteomes" id="UP000656813"/>
    </source>
</evidence>
<keyword evidence="1" id="KW-1133">Transmembrane helix</keyword>
<comment type="caution">
    <text evidence="2">The sequence shown here is derived from an EMBL/GenBank/DDBJ whole genome shotgun (WGS) entry which is preliminary data.</text>
</comment>
<dbReference type="Proteomes" id="UP000656813">
    <property type="component" value="Unassembled WGS sequence"/>
</dbReference>
<reference evidence="2" key="1">
    <citation type="journal article" date="2014" name="Int. J. Syst. Evol. Microbiol.">
        <title>Complete genome sequence of Corynebacterium casei LMG S-19264T (=DSM 44701T), isolated from a smear-ripened cheese.</title>
        <authorList>
            <consortium name="US DOE Joint Genome Institute (JGI-PGF)"/>
            <person name="Walter F."/>
            <person name="Albersmeier A."/>
            <person name="Kalinowski J."/>
            <person name="Ruckert C."/>
        </authorList>
    </citation>
    <scope>NUCLEOTIDE SEQUENCE</scope>
    <source>
        <strain evidence="2">CGMCC 1.12777</strain>
    </source>
</reference>
<dbReference type="AlphaFoldDB" id="A0A8J2ZWJ0"/>
<organism evidence="2 3">
    <name type="scientific">Pullulanibacillus pueri</name>
    <dbReference type="NCBI Taxonomy" id="1437324"/>
    <lineage>
        <taxon>Bacteria</taxon>
        <taxon>Bacillati</taxon>
        <taxon>Bacillota</taxon>
        <taxon>Bacilli</taxon>
        <taxon>Bacillales</taxon>
        <taxon>Sporolactobacillaceae</taxon>
        <taxon>Pullulanibacillus</taxon>
    </lineage>
</organism>
<sequence>MKKRNVILCLSIFFAIMVCIILYFSISKPTSPSVASRNYSKGNVLKNKVAAVYYSTTIDTQPGKGYIVFIDKKGHTTPLKTRGLELGRIDYDGHSVFYQDETHSYLVSREVKKIARHDSQYTGDYAGHFGGNNPTHYFLFNSGFKADGSYQSEVYWSKRSNTKKDNLPYFVETRGQEKNALYTIASKKENEYTLYQSQLSDTARTIEIMSWTSTQKESSPLGNILFKNDHAYYLEEGDRQSGGEFIKLVNLNLKNKKTSDSLVTSYISDNKHDEAMPFDPQKCTFLNKNDFYFIDGNGQVYKTNILTGHTIKAFQIEKSARNGDFVLTEWNKDQLYVFYQYTTGSKQSAIDSYDIKSGKKIKSIKVKGTDEIIRKNRGLFTYDFVILK</sequence>
<dbReference type="RefSeq" id="WP_188497496.1">
    <property type="nucleotide sequence ID" value="NZ_BMFV01000016.1"/>
</dbReference>
<dbReference type="EMBL" id="BMFV01000016">
    <property type="protein sequence ID" value="GGH82680.1"/>
    <property type="molecule type" value="Genomic_DNA"/>
</dbReference>
<accession>A0A8J2ZWJ0</accession>
<evidence type="ECO:0000256" key="1">
    <source>
        <dbReference type="SAM" id="Phobius"/>
    </source>
</evidence>
<keyword evidence="1" id="KW-0812">Transmembrane</keyword>
<keyword evidence="3" id="KW-1185">Reference proteome</keyword>
<protein>
    <submittedName>
        <fullName evidence="2">Uncharacterized protein</fullName>
    </submittedName>
</protein>
<gene>
    <name evidence="2" type="ORF">GCM10007096_22420</name>
</gene>
<feature type="transmembrane region" description="Helical" evidence="1">
    <location>
        <begin position="7"/>
        <end position="26"/>
    </location>
</feature>
<name>A0A8J2ZWJ0_9BACL</name>
<proteinExistence type="predicted"/>